<name>A0A553JMA6_SHEHA</name>
<dbReference type="InterPro" id="IPR021874">
    <property type="entry name" value="Phage_Mu_Gp27"/>
</dbReference>
<dbReference type="Proteomes" id="UP000318126">
    <property type="component" value="Unassembled WGS sequence"/>
</dbReference>
<dbReference type="EMBL" id="VKGK01000018">
    <property type="protein sequence ID" value="TRY13588.1"/>
    <property type="molecule type" value="Genomic_DNA"/>
</dbReference>
<evidence type="ECO:0000313" key="2">
    <source>
        <dbReference type="EMBL" id="TRY13588.1"/>
    </source>
</evidence>
<dbReference type="AlphaFoldDB" id="A0A553JMA6"/>
<feature type="region of interest" description="Disordered" evidence="1">
    <location>
        <begin position="1"/>
        <end position="21"/>
    </location>
</feature>
<proteinExistence type="predicted"/>
<evidence type="ECO:0000256" key="1">
    <source>
        <dbReference type="SAM" id="MobiDB-lite"/>
    </source>
</evidence>
<sequence length="197" mass="21588">MSDKKPAASKPELPTRGRRSKVDLLPDDIRKKLDSGLRDGSITQTELLDEINVLIKTAGLSEELQLSRAGLNRYATKMEAVGKSLREMREITKVWTAELGDKPTGEVTKLILEMARSQLFKALLNEDGETADVGMIKDAMLAVQRLESAAMASHKREKEIRKAFAEEAANTAEKVAKSAGLTKEAVSLLKQEILGIA</sequence>
<keyword evidence="3" id="KW-1185">Reference proteome</keyword>
<accession>A0A553JMA6</accession>
<dbReference type="RefSeq" id="WP_144041034.1">
    <property type="nucleotide sequence ID" value="NZ_BMPL01000011.1"/>
</dbReference>
<protein>
    <submittedName>
        <fullName evidence="2">DUF3486 family protein</fullName>
    </submittedName>
</protein>
<gene>
    <name evidence="2" type="ORF">FN961_15235</name>
</gene>
<evidence type="ECO:0000313" key="3">
    <source>
        <dbReference type="Proteomes" id="UP000318126"/>
    </source>
</evidence>
<comment type="caution">
    <text evidence="2">The sequence shown here is derived from an EMBL/GenBank/DDBJ whole genome shotgun (WGS) entry which is preliminary data.</text>
</comment>
<organism evidence="2 3">
    <name type="scientific">Shewanella hanedai</name>
    <name type="common">Alteromonas hanedai</name>
    <dbReference type="NCBI Taxonomy" id="25"/>
    <lineage>
        <taxon>Bacteria</taxon>
        <taxon>Pseudomonadati</taxon>
        <taxon>Pseudomonadota</taxon>
        <taxon>Gammaproteobacteria</taxon>
        <taxon>Alteromonadales</taxon>
        <taxon>Shewanellaceae</taxon>
        <taxon>Shewanella</taxon>
    </lineage>
</organism>
<dbReference type="OrthoDB" id="5873478at2"/>
<dbReference type="Pfam" id="PF11985">
    <property type="entry name" value="Phage_Mu_Gp27"/>
    <property type="match status" value="1"/>
</dbReference>
<reference evidence="3" key="1">
    <citation type="submission" date="2019-07" db="EMBL/GenBank/DDBJ databases">
        <title>Shewanella sp. YLB-08 draft genomic sequence.</title>
        <authorList>
            <person name="Yu L."/>
        </authorList>
    </citation>
    <scope>NUCLEOTIDE SEQUENCE [LARGE SCALE GENOMIC DNA]</scope>
    <source>
        <strain evidence="3">JCM 20706</strain>
    </source>
</reference>